<evidence type="ECO:0000313" key="2">
    <source>
        <dbReference type="EMBL" id="MCT2117320.1"/>
    </source>
</evidence>
<dbReference type="Gene3D" id="3.40.50.300">
    <property type="entry name" value="P-loop containing nucleotide triphosphate hydrolases"/>
    <property type="match status" value="1"/>
</dbReference>
<protein>
    <submittedName>
        <fullName evidence="2">ParA family protein</fullName>
    </submittedName>
</protein>
<evidence type="ECO:0000313" key="3">
    <source>
        <dbReference type="Proteomes" id="UP001206890"/>
    </source>
</evidence>
<dbReference type="RefSeq" id="WP_259842336.1">
    <property type="nucleotide sequence ID" value="NZ_JALXTB010000021.1"/>
</dbReference>
<name>A0AAW5Q528_9ACTN</name>
<organism evidence="2 3">
    <name type="scientific">Dietzia cinnamea</name>
    <dbReference type="NCBI Taxonomy" id="321318"/>
    <lineage>
        <taxon>Bacteria</taxon>
        <taxon>Bacillati</taxon>
        <taxon>Actinomycetota</taxon>
        <taxon>Actinomycetes</taxon>
        <taxon>Mycobacteriales</taxon>
        <taxon>Dietziaceae</taxon>
        <taxon>Dietzia</taxon>
    </lineage>
</organism>
<sequence length="334" mass="36236">MKTIAFFNHKGGVGKTTMLFNTAIEMARLGKRVLMVDLDAQANLTAISVSNSEFDRMYSEDADGLTVAHAFRPLVGGAGDVEAPEAHVVRPDGVWLAAGDIRLSEFEAIMPNAWTESLAGNERGFRVTSAPYRMIQELGAIVEADYAFVDLGPNVGGLNRSALIASDYLIVPMASDLFSIRALPSVGGALELWVSQWKTAKSVAPKLSFDLPAGLPKVLGYVQQQFNIYRGEATMAFSAWIERMPTEFQRGLLAPLETFDDGAGASLADPAGSDGANLGDLKNYHSLVPHAQNLRRAIFELQADDVIRGGQVTRARQSEQQFRELCDNIIARTS</sequence>
<gene>
    <name evidence="2" type="ORF">M3D93_06070</name>
</gene>
<dbReference type="InterPro" id="IPR050678">
    <property type="entry name" value="DNA_Partitioning_ATPase"/>
</dbReference>
<feature type="domain" description="AAA" evidence="1">
    <location>
        <begin position="1"/>
        <end position="184"/>
    </location>
</feature>
<dbReference type="PANTHER" id="PTHR13696">
    <property type="entry name" value="P-LOOP CONTAINING NUCLEOSIDE TRIPHOSPHATE HYDROLASE"/>
    <property type="match status" value="1"/>
</dbReference>
<dbReference type="EMBL" id="JALXTC010000020">
    <property type="protein sequence ID" value="MCT2117320.1"/>
    <property type="molecule type" value="Genomic_DNA"/>
</dbReference>
<proteinExistence type="predicted"/>
<comment type="caution">
    <text evidence="2">The sequence shown here is derived from an EMBL/GenBank/DDBJ whole genome shotgun (WGS) entry which is preliminary data.</text>
</comment>
<reference evidence="2" key="1">
    <citation type="submission" date="2022-04" db="EMBL/GenBank/DDBJ databases">
        <title>Human microbiome associated bacterial genomes.</title>
        <authorList>
            <person name="Sandstrom S."/>
            <person name="Salamzade R."/>
            <person name="Kalan L.R."/>
        </authorList>
    </citation>
    <scope>NUCLEOTIDE SEQUENCE</scope>
    <source>
        <strain evidence="2">P3-SID1762</strain>
    </source>
</reference>
<dbReference type="Pfam" id="PF13614">
    <property type="entry name" value="AAA_31"/>
    <property type="match status" value="1"/>
</dbReference>
<dbReference type="Proteomes" id="UP001206890">
    <property type="component" value="Unassembled WGS sequence"/>
</dbReference>
<accession>A0AAW5Q528</accession>
<dbReference type="SUPFAM" id="SSF52540">
    <property type="entry name" value="P-loop containing nucleoside triphosphate hydrolases"/>
    <property type="match status" value="1"/>
</dbReference>
<dbReference type="PANTHER" id="PTHR13696:SF99">
    <property type="entry name" value="COBYRINIC ACID AC-DIAMIDE SYNTHASE"/>
    <property type="match status" value="1"/>
</dbReference>
<dbReference type="InterPro" id="IPR025669">
    <property type="entry name" value="AAA_dom"/>
</dbReference>
<dbReference type="CDD" id="cd02042">
    <property type="entry name" value="ParAB_family"/>
    <property type="match status" value="1"/>
</dbReference>
<dbReference type="InterPro" id="IPR027417">
    <property type="entry name" value="P-loop_NTPase"/>
</dbReference>
<dbReference type="AlphaFoldDB" id="A0AAW5Q528"/>
<evidence type="ECO:0000259" key="1">
    <source>
        <dbReference type="Pfam" id="PF13614"/>
    </source>
</evidence>